<reference evidence="3 4" key="1">
    <citation type="submission" date="2013-03" db="EMBL/GenBank/DDBJ databases">
        <authorList>
            <person name="Linke B."/>
        </authorList>
    </citation>
    <scope>NUCLEOTIDE SEQUENCE [LARGE SCALE GENOMIC DNA]</scope>
    <source>
        <strain evidence="3 4">B13</strain>
    </source>
</reference>
<dbReference type="InterPro" id="IPR007896">
    <property type="entry name" value="BTP_bacteria"/>
</dbReference>
<proteinExistence type="predicted"/>
<dbReference type="EMBL" id="HG322950">
    <property type="protein sequence ID" value="CDF85029.1"/>
    <property type="molecule type" value="Genomic_DNA"/>
</dbReference>
<dbReference type="OrthoDB" id="1631120at2"/>
<dbReference type="KEGG" id="pkc:PKB_3691"/>
<dbReference type="RefSeq" id="WP_043253407.1">
    <property type="nucleotide sequence ID" value="NZ_HG322950.1"/>
</dbReference>
<dbReference type="Pfam" id="PF05232">
    <property type="entry name" value="BTP"/>
    <property type="match status" value="2"/>
</dbReference>
<reference evidence="3 4" key="2">
    <citation type="submission" date="2014-05" db="EMBL/GenBank/DDBJ databases">
        <title>Genome sequence of the 3-chlorobenzoate degrading bacterium Pseudomonas knackmussii B13 shows multiple evidence for horizontal gene transfer.</title>
        <authorList>
            <person name="Miyazaki R."/>
            <person name="Bertelli C."/>
            <person name="Falquet L."/>
            <person name="Robinson-Rechavi M."/>
            <person name="Gharib W."/>
            <person name="Roy S."/>
            <person name="Van der Meer J.R."/>
        </authorList>
    </citation>
    <scope>NUCLEOTIDE SEQUENCE [LARGE SCALE GENOMIC DNA]</scope>
    <source>
        <strain evidence="3 4">B13</strain>
    </source>
</reference>
<dbReference type="Proteomes" id="UP000025241">
    <property type="component" value="Chromosome I"/>
</dbReference>
<sequence length="147" mass="17030">MSPQKTLKERLFHALLFEFIALAICAPTLAWIMDQPLAHMGVLTLMFSLVATLWNMVYNALFDRVQRRLAFVRTLPVRILHASLFEAGLVVMLVPLAAWWLNVGLLEAFILDIGLLLFFLPYTVVFNWVYDTLRGRWIERPREALAR</sequence>
<protein>
    <submittedName>
        <fullName evidence="3">Conserved hypothetical membrane protein</fullName>
    </submittedName>
</protein>
<dbReference type="PATRIC" id="fig|1301098.3.peg.3697"/>
<dbReference type="HOGENOM" id="CLU_120004_1_0_6"/>
<name>A0A024HK74_PSEKB</name>
<feature type="domain" description="Chlorhexidine efflux transporter" evidence="2">
    <location>
        <begin position="5"/>
        <end position="68"/>
    </location>
</feature>
<evidence type="ECO:0000259" key="2">
    <source>
        <dbReference type="Pfam" id="PF05232"/>
    </source>
</evidence>
<accession>A0A024HK74</accession>
<dbReference type="AlphaFoldDB" id="A0A024HK74"/>
<gene>
    <name evidence="3" type="ORF">PKB_3691</name>
</gene>
<feature type="transmembrane region" description="Helical" evidence="1">
    <location>
        <begin position="12"/>
        <end position="32"/>
    </location>
</feature>
<feature type="transmembrane region" description="Helical" evidence="1">
    <location>
        <begin position="38"/>
        <end position="58"/>
    </location>
</feature>
<feature type="transmembrane region" description="Helical" evidence="1">
    <location>
        <begin position="108"/>
        <end position="130"/>
    </location>
</feature>
<dbReference type="InterPro" id="IPR058208">
    <property type="entry name" value="PACE"/>
</dbReference>
<keyword evidence="1" id="KW-1133">Transmembrane helix</keyword>
<dbReference type="NCBIfam" id="NF033664">
    <property type="entry name" value="PACE_transport"/>
    <property type="match status" value="1"/>
</dbReference>
<dbReference type="eggNOG" id="COG4125">
    <property type="taxonomic scope" value="Bacteria"/>
</dbReference>
<feature type="transmembrane region" description="Helical" evidence="1">
    <location>
        <begin position="79"/>
        <end position="102"/>
    </location>
</feature>
<evidence type="ECO:0000313" key="3">
    <source>
        <dbReference type="EMBL" id="CDF85029.1"/>
    </source>
</evidence>
<feature type="domain" description="Chlorhexidine efflux transporter" evidence="2">
    <location>
        <begin position="73"/>
        <end position="136"/>
    </location>
</feature>
<keyword evidence="1" id="KW-0472">Membrane</keyword>
<keyword evidence="4" id="KW-1185">Reference proteome</keyword>
<dbReference type="NCBIfam" id="NF033665">
    <property type="entry name" value="PACE_efflu_PCE"/>
    <property type="match status" value="1"/>
</dbReference>
<organism evidence="3 4">
    <name type="scientific">Pseudomonas knackmussii (strain DSM 6978 / CCUG 54928 / LMG 23759 / B13)</name>
    <dbReference type="NCBI Taxonomy" id="1301098"/>
    <lineage>
        <taxon>Bacteria</taxon>
        <taxon>Pseudomonadati</taxon>
        <taxon>Pseudomonadota</taxon>
        <taxon>Gammaproteobacteria</taxon>
        <taxon>Pseudomonadales</taxon>
        <taxon>Pseudomonadaceae</taxon>
        <taxon>Pseudomonas</taxon>
    </lineage>
</organism>
<keyword evidence="1" id="KW-0812">Transmembrane</keyword>
<evidence type="ECO:0000256" key="1">
    <source>
        <dbReference type="SAM" id="Phobius"/>
    </source>
</evidence>
<evidence type="ECO:0000313" key="4">
    <source>
        <dbReference type="Proteomes" id="UP000025241"/>
    </source>
</evidence>